<dbReference type="Pfam" id="PF13419">
    <property type="entry name" value="HAD_2"/>
    <property type="match status" value="1"/>
</dbReference>
<dbReference type="PANTHER" id="PTHR43434:SF1">
    <property type="entry name" value="PHOSPHOGLYCOLATE PHOSPHATASE"/>
    <property type="match status" value="1"/>
</dbReference>
<dbReference type="Gene3D" id="3.40.50.1000">
    <property type="entry name" value="HAD superfamily/HAD-like"/>
    <property type="match status" value="1"/>
</dbReference>
<dbReference type="EMBL" id="JACJKS010000006">
    <property type="protein sequence ID" value="MBM6948126.1"/>
    <property type="molecule type" value="Genomic_DNA"/>
</dbReference>
<dbReference type="InterPro" id="IPR050155">
    <property type="entry name" value="HAD-like_hydrolase_sf"/>
</dbReference>
<protein>
    <submittedName>
        <fullName evidence="1">HAD family hydrolase</fullName>
    </submittedName>
</protein>
<dbReference type="AlphaFoldDB" id="A0A938XAX8"/>
<sequence>MKYETIIFDVDGTLWDTTETVADAWNYAAAQLGLPPAGITGEQLKQEFGKTMDVIAEDLFPHLPVSEREALMEVCCHWEDVFLDRLDTPPLYPGVCGAIQDLSRCHRLFIVSNCQSGYIELFLRKTGLAPYITDIECFGNTKRPKGENIRLILERNAAGSACYVGDTAGDEAAAAQAGIPFIHAAYGFGEAAAPAASIASIRELAAVAD</sequence>
<dbReference type="SFLD" id="SFLDG01129">
    <property type="entry name" value="C1.5:_HAD__Beta-PGM__Phosphata"/>
    <property type="match status" value="1"/>
</dbReference>
<evidence type="ECO:0000313" key="1">
    <source>
        <dbReference type="EMBL" id="MBM6948126.1"/>
    </source>
</evidence>
<accession>A0A938XAX8</accession>
<dbReference type="GO" id="GO:0006281">
    <property type="term" value="P:DNA repair"/>
    <property type="evidence" value="ECO:0007669"/>
    <property type="project" value="TreeGrafter"/>
</dbReference>
<reference evidence="1" key="1">
    <citation type="submission" date="2020-08" db="EMBL/GenBank/DDBJ databases">
        <authorList>
            <person name="Cejkova D."/>
            <person name="Kubasova T."/>
            <person name="Jahodarova E."/>
            <person name="Rychlik I."/>
        </authorList>
    </citation>
    <scope>NUCLEOTIDE SEQUENCE</scope>
    <source>
        <strain evidence="1">An582</strain>
    </source>
</reference>
<reference evidence="1" key="2">
    <citation type="journal article" date="2021" name="Sci. Rep.">
        <title>The distribution of antibiotic resistance genes in chicken gut microbiota commensals.</title>
        <authorList>
            <person name="Juricova H."/>
            <person name="Matiasovicova J."/>
            <person name="Kubasova T."/>
            <person name="Cejkova D."/>
            <person name="Rychlik I."/>
        </authorList>
    </citation>
    <scope>NUCLEOTIDE SEQUENCE</scope>
    <source>
        <strain evidence="1">An582</strain>
    </source>
</reference>
<dbReference type="SFLD" id="SFLDS00003">
    <property type="entry name" value="Haloacid_Dehalogenase"/>
    <property type="match status" value="1"/>
</dbReference>
<dbReference type="InterPro" id="IPR036412">
    <property type="entry name" value="HAD-like_sf"/>
</dbReference>
<dbReference type="Gene3D" id="1.10.150.240">
    <property type="entry name" value="Putative phosphatase, domain 2"/>
    <property type="match status" value="1"/>
</dbReference>
<name>A0A938XAX8_9CLOT</name>
<dbReference type="InterPro" id="IPR041492">
    <property type="entry name" value="HAD_2"/>
</dbReference>
<dbReference type="Proteomes" id="UP000705508">
    <property type="component" value="Unassembled WGS sequence"/>
</dbReference>
<dbReference type="InterPro" id="IPR023198">
    <property type="entry name" value="PGP-like_dom2"/>
</dbReference>
<dbReference type="GO" id="GO:0008967">
    <property type="term" value="F:phosphoglycolate phosphatase activity"/>
    <property type="evidence" value="ECO:0007669"/>
    <property type="project" value="TreeGrafter"/>
</dbReference>
<keyword evidence="1" id="KW-0378">Hydrolase</keyword>
<dbReference type="RefSeq" id="WP_204906161.1">
    <property type="nucleotide sequence ID" value="NZ_JACJKS010000006.1"/>
</dbReference>
<organism evidence="1 2">
    <name type="scientific">Mordavella massiliensis</name>
    <dbReference type="NCBI Taxonomy" id="1871024"/>
    <lineage>
        <taxon>Bacteria</taxon>
        <taxon>Bacillati</taxon>
        <taxon>Bacillota</taxon>
        <taxon>Clostridia</taxon>
        <taxon>Eubacteriales</taxon>
        <taxon>Clostridiaceae</taxon>
        <taxon>Mordavella</taxon>
    </lineage>
</organism>
<dbReference type="InterPro" id="IPR006439">
    <property type="entry name" value="HAD-SF_hydro_IA"/>
</dbReference>
<dbReference type="NCBIfam" id="TIGR01549">
    <property type="entry name" value="HAD-SF-IA-v1"/>
    <property type="match status" value="1"/>
</dbReference>
<dbReference type="InterPro" id="IPR023214">
    <property type="entry name" value="HAD_sf"/>
</dbReference>
<dbReference type="SUPFAM" id="SSF56784">
    <property type="entry name" value="HAD-like"/>
    <property type="match status" value="1"/>
</dbReference>
<dbReference type="PANTHER" id="PTHR43434">
    <property type="entry name" value="PHOSPHOGLYCOLATE PHOSPHATASE"/>
    <property type="match status" value="1"/>
</dbReference>
<proteinExistence type="predicted"/>
<gene>
    <name evidence="1" type="ORF">H6A20_05580</name>
</gene>
<comment type="caution">
    <text evidence="1">The sequence shown here is derived from an EMBL/GenBank/DDBJ whole genome shotgun (WGS) entry which is preliminary data.</text>
</comment>
<evidence type="ECO:0000313" key="2">
    <source>
        <dbReference type="Proteomes" id="UP000705508"/>
    </source>
</evidence>